<evidence type="ECO:0000256" key="4">
    <source>
        <dbReference type="ARBA" id="ARBA00022490"/>
    </source>
</evidence>
<dbReference type="GO" id="GO:0005737">
    <property type="term" value="C:cytoplasm"/>
    <property type="evidence" value="ECO:0007669"/>
    <property type="project" value="UniProtKB-SubCell"/>
</dbReference>
<dbReference type="InterPro" id="IPR004515">
    <property type="entry name" value="Phosphoheptose_Isoase"/>
</dbReference>
<dbReference type="HAMAP" id="MF_00067">
    <property type="entry name" value="GmhA"/>
    <property type="match status" value="1"/>
</dbReference>
<protein>
    <recommendedName>
        <fullName evidence="9">Phosphoheptose isomerase</fullName>
        <ecNumber evidence="9">5.3.1.28</ecNumber>
    </recommendedName>
    <alternativeName>
        <fullName evidence="9">Sedoheptulose 7-phosphate isomerase</fullName>
    </alternativeName>
</protein>
<evidence type="ECO:0000313" key="13">
    <source>
        <dbReference type="EMBL" id="WNB18088.1"/>
    </source>
</evidence>
<dbReference type="GO" id="GO:0008968">
    <property type="term" value="F:D-sedoheptulose 7-phosphate isomerase activity"/>
    <property type="evidence" value="ECO:0007669"/>
    <property type="project" value="UniProtKB-UniRule"/>
</dbReference>
<organism evidence="12 14">
    <name type="scientific">Marivirga arenosa</name>
    <dbReference type="NCBI Taxonomy" id="3059076"/>
    <lineage>
        <taxon>Bacteria</taxon>
        <taxon>Pseudomonadati</taxon>
        <taxon>Bacteroidota</taxon>
        <taxon>Cytophagia</taxon>
        <taxon>Cytophagales</taxon>
        <taxon>Marivirgaceae</taxon>
        <taxon>Marivirga</taxon>
    </lineage>
</organism>
<dbReference type="PANTHER" id="PTHR30390">
    <property type="entry name" value="SEDOHEPTULOSE 7-PHOSPHATE ISOMERASE / DNAA INITIATOR-ASSOCIATING FACTOR FOR REPLICATION INITIATION"/>
    <property type="match status" value="1"/>
</dbReference>
<evidence type="ECO:0000256" key="1">
    <source>
        <dbReference type="ARBA" id="ARBA00000348"/>
    </source>
</evidence>
<dbReference type="GO" id="GO:0097367">
    <property type="term" value="F:carbohydrate derivative binding"/>
    <property type="evidence" value="ECO:0007669"/>
    <property type="project" value="InterPro"/>
</dbReference>
<dbReference type="AlphaFoldDB" id="A0AA49GEY5"/>
<dbReference type="CDD" id="cd05006">
    <property type="entry name" value="SIS_GmhA"/>
    <property type="match status" value="1"/>
</dbReference>
<evidence type="ECO:0000256" key="8">
    <source>
        <dbReference type="ARBA" id="ARBA00023277"/>
    </source>
</evidence>
<evidence type="ECO:0000256" key="10">
    <source>
        <dbReference type="SAM" id="Coils"/>
    </source>
</evidence>
<evidence type="ECO:0000256" key="7">
    <source>
        <dbReference type="ARBA" id="ARBA00023235"/>
    </source>
</evidence>
<dbReference type="RefSeq" id="WP_302103163.1">
    <property type="nucleotide sequence ID" value="NZ_CP129968.2"/>
</dbReference>
<accession>A0AA49GEY5</accession>
<dbReference type="GO" id="GO:0008270">
    <property type="term" value="F:zinc ion binding"/>
    <property type="evidence" value="ECO:0007669"/>
    <property type="project" value="UniProtKB-UniRule"/>
</dbReference>
<comment type="subcellular location">
    <subcellularLocation>
        <location evidence="2 9">Cytoplasm</location>
    </subcellularLocation>
</comment>
<dbReference type="GO" id="GO:0005975">
    <property type="term" value="P:carbohydrate metabolic process"/>
    <property type="evidence" value="ECO:0007669"/>
    <property type="project" value="UniProtKB-UniRule"/>
</dbReference>
<feature type="binding site" evidence="9">
    <location>
        <position position="171"/>
    </location>
    <ligand>
        <name>Zn(2+)</name>
        <dbReference type="ChEBI" id="CHEBI:29105"/>
    </ligand>
</feature>
<reference evidence="12 14" key="1">
    <citation type="submission" date="2023-08" db="EMBL/GenBank/DDBJ databases">
        <title>Comparative genomics and taxonomic characterization of three novel marine species of genus Marivirga.</title>
        <authorList>
            <person name="Muhammad N."/>
            <person name="Kim S.-G."/>
        </authorList>
    </citation>
    <scope>NUCLEOTIDE SEQUENCE [LARGE SCALE GENOMIC DNA]</scope>
    <source>
        <strain evidence="12 14">ABR2-2</strain>
        <strain evidence="13">BKB1-2</strain>
    </source>
</reference>
<dbReference type="KEGG" id="marp:QYS47_11025"/>
<dbReference type="Pfam" id="PF13580">
    <property type="entry name" value="SIS_2"/>
    <property type="match status" value="1"/>
</dbReference>
<name>A0AA49GEY5_9BACT</name>
<feature type="binding site" evidence="9">
    <location>
        <begin position="118"/>
        <end position="120"/>
    </location>
    <ligand>
        <name>substrate</name>
    </ligand>
</feature>
<sequence>MINLIKDELNSAQETLNNFLTQADQLANIEAAVELITNSLQQDGKVMSCGNGGSHCDAMHFAEELSGKFRENRPAIAAMSLSDISHTTCVGNDYGFEFIFSRSIEALGRKEDILLAISTSGNSKNILEACKAAKAKGMKIIGLTGKDGGNLASECDVEIRVPHHGYADRIQEMHIKIIHIMILLIEKRLGYAS</sequence>
<dbReference type="GO" id="GO:1901135">
    <property type="term" value="P:carbohydrate derivative metabolic process"/>
    <property type="evidence" value="ECO:0007669"/>
    <property type="project" value="InterPro"/>
</dbReference>
<keyword evidence="7 9" id="KW-0413">Isomerase</keyword>
<dbReference type="EMBL" id="CP129970">
    <property type="protein sequence ID" value="WKK86780.1"/>
    <property type="molecule type" value="Genomic_DNA"/>
</dbReference>
<keyword evidence="14" id="KW-1185">Reference proteome</keyword>
<comment type="cofactor">
    <cofactor evidence="9">
        <name>Zn(2+)</name>
        <dbReference type="ChEBI" id="CHEBI:29105"/>
    </cofactor>
    <text evidence="9">Binds 1 zinc ion per subunit.</text>
</comment>
<keyword evidence="4 9" id="KW-0963">Cytoplasm</keyword>
<evidence type="ECO:0000256" key="9">
    <source>
        <dbReference type="HAMAP-Rule" id="MF_00067"/>
    </source>
</evidence>
<feature type="binding site" evidence="9">
    <location>
        <position position="123"/>
    </location>
    <ligand>
        <name>substrate</name>
    </ligand>
</feature>
<gene>
    <name evidence="12" type="primary">lpcA</name>
    <name evidence="9" type="synonym">gmhA</name>
    <name evidence="13" type="ORF">QYS47_11025</name>
    <name evidence="12" type="ORF">QYS48_07755</name>
</gene>
<dbReference type="SUPFAM" id="SSF53697">
    <property type="entry name" value="SIS domain"/>
    <property type="match status" value="1"/>
</dbReference>
<dbReference type="InterPro" id="IPR046348">
    <property type="entry name" value="SIS_dom_sf"/>
</dbReference>
<feature type="binding site" evidence="9">
    <location>
        <position position="64"/>
    </location>
    <ligand>
        <name>substrate</name>
    </ligand>
</feature>
<keyword evidence="8 9" id="KW-0119">Carbohydrate metabolism</keyword>
<evidence type="ECO:0000256" key="5">
    <source>
        <dbReference type="ARBA" id="ARBA00022723"/>
    </source>
</evidence>
<comment type="function">
    <text evidence="9">Catalyzes the isomerization of sedoheptulose 7-phosphate in D-glycero-D-manno-heptose 7-phosphate.</text>
</comment>
<feature type="binding site" evidence="9">
    <location>
        <position position="60"/>
    </location>
    <ligand>
        <name>Zn(2+)</name>
        <dbReference type="ChEBI" id="CHEBI:29105"/>
    </ligand>
</feature>
<dbReference type="Proteomes" id="UP001244443">
    <property type="component" value="Chromosome"/>
</dbReference>
<comment type="pathway">
    <text evidence="9">Carbohydrate biosynthesis; D-glycero-D-manno-heptose 7-phosphate biosynthesis; D-glycero-alpha-D-manno-heptose 7-phosphate and D-glycero-beta-D-manno-heptose 7-phosphate from sedoheptulose 7-phosphate: step 1/1.</text>
</comment>
<keyword evidence="6 9" id="KW-0862">Zinc</keyword>
<dbReference type="InterPro" id="IPR001347">
    <property type="entry name" value="SIS_dom"/>
</dbReference>
<dbReference type="InterPro" id="IPR035461">
    <property type="entry name" value="GmhA/DiaA"/>
</dbReference>
<feature type="domain" description="SIS" evidence="11">
    <location>
        <begin position="36"/>
        <end position="193"/>
    </location>
</feature>
<dbReference type="PROSITE" id="PS51464">
    <property type="entry name" value="SIS"/>
    <property type="match status" value="1"/>
</dbReference>
<evidence type="ECO:0000313" key="14">
    <source>
        <dbReference type="Proteomes" id="UP001244443"/>
    </source>
</evidence>
<accession>A0AA51ZWM1</accession>
<proteinExistence type="inferred from homology"/>
<evidence type="ECO:0000256" key="3">
    <source>
        <dbReference type="ARBA" id="ARBA00009894"/>
    </source>
</evidence>
<feature type="binding site" evidence="9">
    <location>
        <begin position="51"/>
        <end position="53"/>
    </location>
    <ligand>
        <name>substrate</name>
    </ligand>
</feature>
<evidence type="ECO:0000313" key="12">
    <source>
        <dbReference type="EMBL" id="WKK86780.1"/>
    </source>
</evidence>
<dbReference type="Gene3D" id="3.40.50.10490">
    <property type="entry name" value="Glucose-6-phosphate isomerase like protein, domain 1"/>
    <property type="match status" value="1"/>
</dbReference>
<feature type="binding site" evidence="9">
    <location>
        <position position="171"/>
    </location>
    <ligand>
        <name>substrate</name>
    </ligand>
</feature>
<dbReference type="EC" id="5.3.1.28" evidence="9"/>
<feature type="binding site" evidence="9">
    <location>
        <begin position="92"/>
        <end position="93"/>
    </location>
    <ligand>
        <name>substrate</name>
    </ligand>
</feature>
<dbReference type="NCBIfam" id="TIGR00441">
    <property type="entry name" value="gmhA"/>
    <property type="match status" value="1"/>
</dbReference>
<comment type="miscellaneous">
    <text evidence="9">The reaction produces a racemic mixture of D-glycero-alpha-D-manno-heptose 7-phosphate and D-glycero-beta-D-manno-heptose 7-phosphate.</text>
</comment>
<dbReference type="PANTHER" id="PTHR30390:SF7">
    <property type="entry name" value="PHOSPHOHEPTOSE ISOMERASE"/>
    <property type="match status" value="1"/>
</dbReference>
<feature type="binding site" evidence="9">
    <location>
        <position position="64"/>
    </location>
    <ligand>
        <name>Zn(2+)</name>
        <dbReference type="ChEBI" id="CHEBI:29105"/>
    </ligand>
</feature>
<dbReference type="NCBIfam" id="NF001628">
    <property type="entry name" value="PRK00414.1"/>
    <property type="match status" value="1"/>
</dbReference>
<keyword evidence="10" id="KW-0175">Coiled coil</keyword>
<dbReference type="InterPro" id="IPR050099">
    <property type="entry name" value="SIS_GmhA/DiaA_subfam"/>
</dbReference>
<comment type="similarity">
    <text evidence="3 9">Belongs to the SIS family. GmhA subfamily.</text>
</comment>
<dbReference type="EMBL" id="CP129968">
    <property type="protein sequence ID" value="WNB18088.1"/>
    <property type="molecule type" value="Genomic_DNA"/>
</dbReference>
<evidence type="ECO:0000259" key="11">
    <source>
        <dbReference type="PROSITE" id="PS51464"/>
    </source>
</evidence>
<keyword evidence="5 9" id="KW-0479">Metal-binding</keyword>
<feature type="binding site" evidence="9">
    <location>
        <position position="179"/>
    </location>
    <ligand>
        <name>Zn(2+)</name>
        <dbReference type="ChEBI" id="CHEBI:29105"/>
    </ligand>
</feature>
<dbReference type="Proteomes" id="UP001232019">
    <property type="component" value="Chromosome"/>
</dbReference>
<feature type="coiled-coil region" evidence="10">
    <location>
        <begin position="2"/>
        <end position="29"/>
    </location>
</feature>
<evidence type="ECO:0000256" key="2">
    <source>
        <dbReference type="ARBA" id="ARBA00004496"/>
    </source>
</evidence>
<evidence type="ECO:0000256" key="6">
    <source>
        <dbReference type="ARBA" id="ARBA00022833"/>
    </source>
</evidence>
<comment type="catalytic activity">
    <reaction evidence="1 9">
        <text>2 D-sedoheptulose 7-phosphate = D-glycero-alpha-D-manno-heptose 7-phosphate + D-glycero-beta-D-manno-heptose 7-phosphate</text>
        <dbReference type="Rhea" id="RHEA:27489"/>
        <dbReference type="ChEBI" id="CHEBI:57483"/>
        <dbReference type="ChEBI" id="CHEBI:60203"/>
        <dbReference type="ChEBI" id="CHEBI:60204"/>
        <dbReference type="EC" id="5.3.1.28"/>
    </reaction>
</comment>